<dbReference type="EMBL" id="APVH01000042">
    <property type="protein sequence ID" value="EPX78062.1"/>
    <property type="molecule type" value="Genomic_DNA"/>
</dbReference>
<feature type="transmembrane region" description="Helical" evidence="7">
    <location>
        <begin position="102"/>
        <end position="120"/>
    </location>
</feature>
<gene>
    <name evidence="9" type="ORF">Salmuc_03384</name>
</gene>
<reference evidence="10" key="1">
    <citation type="journal article" date="2014" name="Stand. Genomic Sci.">
        <title>Genome sequence of the exopolysaccharide-producing Salipiger mucosus type strain (DSM 16094(T)), a moderately halophilic member of the Roseobacter clade.</title>
        <authorList>
            <person name="Riedel T."/>
            <person name="Spring S."/>
            <person name="Fiebig A."/>
            <person name="Petersen J."/>
            <person name="Kyrpides N.C."/>
            <person name="Goker M."/>
            <person name="Klenk H.P."/>
        </authorList>
    </citation>
    <scope>NUCLEOTIDE SEQUENCE [LARGE SCALE GENOMIC DNA]</scope>
    <source>
        <strain evidence="10">DSM 16094</strain>
    </source>
</reference>
<keyword evidence="5 7" id="KW-1133">Transmembrane helix</keyword>
<protein>
    <submittedName>
        <fullName evidence="9">TrkA domain protein</fullName>
    </submittedName>
</protein>
<feature type="transmembrane region" description="Helical" evidence="7">
    <location>
        <begin position="574"/>
        <end position="594"/>
    </location>
</feature>
<dbReference type="InterPro" id="IPR004680">
    <property type="entry name" value="Cit_transptr-like_dom"/>
</dbReference>
<dbReference type="PANTHER" id="PTHR43652:SF2">
    <property type="entry name" value="BASIC AMINO ACID ANTIPORTER YFCC-RELATED"/>
    <property type="match status" value="1"/>
</dbReference>
<dbReference type="SUPFAM" id="SSF116726">
    <property type="entry name" value="TrkA C-terminal domain-like"/>
    <property type="match status" value="2"/>
</dbReference>
<dbReference type="OrthoDB" id="9809303at2"/>
<evidence type="ECO:0000313" key="9">
    <source>
        <dbReference type="EMBL" id="EPX78062.1"/>
    </source>
</evidence>
<evidence type="ECO:0000256" key="1">
    <source>
        <dbReference type="ARBA" id="ARBA00004141"/>
    </source>
</evidence>
<dbReference type="Pfam" id="PF03600">
    <property type="entry name" value="CitMHS"/>
    <property type="match status" value="1"/>
</dbReference>
<dbReference type="InterPro" id="IPR051679">
    <property type="entry name" value="DASS-Related_Transporters"/>
</dbReference>
<dbReference type="AlphaFoldDB" id="S9QDT4"/>
<feature type="domain" description="RCK C-terminal" evidence="8">
    <location>
        <begin position="218"/>
        <end position="300"/>
    </location>
</feature>
<keyword evidence="4" id="KW-0677">Repeat</keyword>
<feature type="transmembrane region" description="Helical" evidence="7">
    <location>
        <begin position="151"/>
        <end position="172"/>
    </location>
</feature>
<dbReference type="PANTHER" id="PTHR43652">
    <property type="entry name" value="BASIC AMINO ACID ANTIPORTER YFCC-RELATED"/>
    <property type="match status" value="1"/>
</dbReference>
<evidence type="ECO:0000259" key="8">
    <source>
        <dbReference type="PROSITE" id="PS51202"/>
    </source>
</evidence>
<dbReference type="Pfam" id="PF02080">
    <property type="entry name" value="TrkA_C"/>
    <property type="match status" value="1"/>
</dbReference>
<evidence type="ECO:0000256" key="5">
    <source>
        <dbReference type="ARBA" id="ARBA00022989"/>
    </source>
</evidence>
<evidence type="ECO:0000256" key="3">
    <source>
        <dbReference type="ARBA" id="ARBA00022692"/>
    </source>
</evidence>
<feature type="transmembrane region" description="Helical" evidence="7">
    <location>
        <begin position="14"/>
        <end position="32"/>
    </location>
</feature>
<dbReference type="PROSITE" id="PS51202">
    <property type="entry name" value="RCK_C"/>
    <property type="match status" value="2"/>
</dbReference>
<feature type="transmembrane region" description="Helical" evidence="7">
    <location>
        <begin position="508"/>
        <end position="526"/>
    </location>
</feature>
<dbReference type="STRING" id="1123237.Salmuc_03384"/>
<keyword evidence="10" id="KW-1185">Reference proteome</keyword>
<feature type="transmembrane region" description="Helical" evidence="7">
    <location>
        <begin position="67"/>
        <end position="90"/>
    </location>
</feature>
<evidence type="ECO:0000256" key="2">
    <source>
        <dbReference type="ARBA" id="ARBA00022448"/>
    </source>
</evidence>
<dbReference type="Proteomes" id="UP000015347">
    <property type="component" value="Unassembled WGS sequence"/>
</dbReference>
<dbReference type="GO" id="GO:0008324">
    <property type="term" value="F:monoatomic cation transmembrane transporter activity"/>
    <property type="evidence" value="ECO:0007669"/>
    <property type="project" value="InterPro"/>
</dbReference>
<feature type="transmembrane region" description="Helical" evidence="7">
    <location>
        <begin position="451"/>
        <end position="470"/>
    </location>
</feature>
<dbReference type="HOGENOM" id="CLU_005170_6_1_5"/>
<feature type="transmembrane region" description="Helical" evidence="7">
    <location>
        <begin position="192"/>
        <end position="212"/>
    </location>
</feature>
<comment type="subcellular location">
    <subcellularLocation>
        <location evidence="1">Membrane</location>
        <topology evidence="1">Multi-pass membrane protein</topology>
    </subcellularLocation>
</comment>
<dbReference type="InterPro" id="IPR036721">
    <property type="entry name" value="RCK_C_sf"/>
</dbReference>
<dbReference type="eggNOG" id="COG0471">
    <property type="taxonomic scope" value="Bacteria"/>
</dbReference>
<sequence length="595" mass="63061">MDTLTGLVALSNEYEAFIALALVIALFAVMMMELYPPEVSAAGFAAVFVALGYVSSDELLTVFSNPAPLTIGAMFVLSGALVRTGVLEAISSVAISQAQSRPKIALGVILGATVLASGIVNNTAVVLVLIPVVIRLAATLRIGATRILMPLSYAAILGGTCTLIGTSTNLLVDGVARDQGLAPFSIFEITPIGILVAVSGGMTLALVGRWLLPDREARDPDQMLSETTFLSDVVVAEKYAGQTLDDIAPFNRSGVEVIALRRDGKRLTRPSGDYPVEEGDMVILRAPTSEILTMHEDSGLRMDRHDDEMREDDRITVEVVVSPRKATRTRSLSGMALRQRYGVRVLGAHRPGQDPGPTLEEVQLRPADKLLLEGPADVYQMLEDEAELVSVSRPTGRAFRRRRAPMALSALAAVIVLAAFGLFDIATLAILAVCASLVFRCIDADEAWNSVDGSILVLIFAMLVVGQGLLNTGAVELLVDQLSGPISGLPPFYALLAVYLLASALTEAVTNNAVAVVFTPIAIGLAESTGLDPRALTVAVMFGGSASFATPIGYQTNMLIYGAANYKFTDFLKIGIFMNIVCGVAACAGIVWVYV</sequence>
<accession>S9QDT4</accession>
<evidence type="ECO:0000256" key="7">
    <source>
        <dbReference type="SAM" id="Phobius"/>
    </source>
</evidence>
<dbReference type="GO" id="GO:0005886">
    <property type="term" value="C:plasma membrane"/>
    <property type="evidence" value="ECO:0007669"/>
    <property type="project" value="TreeGrafter"/>
</dbReference>
<feature type="transmembrane region" description="Helical" evidence="7">
    <location>
        <begin position="482"/>
        <end position="502"/>
    </location>
</feature>
<keyword evidence="3 7" id="KW-0812">Transmembrane</keyword>
<dbReference type="RefSeq" id="WP_020041732.1">
    <property type="nucleotide sequence ID" value="NZ_KE557281.1"/>
</dbReference>
<feature type="domain" description="RCK C-terminal" evidence="8">
    <location>
        <begin position="304"/>
        <end position="388"/>
    </location>
</feature>
<name>S9QDT4_9RHOB</name>
<feature type="transmembrane region" description="Helical" evidence="7">
    <location>
        <begin position="406"/>
        <end position="439"/>
    </location>
</feature>
<evidence type="ECO:0000313" key="10">
    <source>
        <dbReference type="Proteomes" id="UP000015347"/>
    </source>
</evidence>
<feature type="transmembrane region" description="Helical" evidence="7">
    <location>
        <begin position="535"/>
        <end position="554"/>
    </location>
</feature>
<keyword evidence="2" id="KW-0813">Transport</keyword>
<comment type="caution">
    <text evidence="9">The sequence shown here is derived from an EMBL/GenBank/DDBJ whole genome shotgun (WGS) entry which is preliminary data.</text>
</comment>
<evidence type="ECO:0000256" key="6">
    <source>
        <dbReference type="ARBA" id="ARBA00023136"/>
    </source>
</evidence>
<dbReference type="GO" id="GO:0006813">
    <property type="term" value="P:potassium ion transport"/>
    <property type="evidence" value="ECO:0007669"/>
    <property type="project" value="InterPro"/>
</dbReference>
<keyword evidence="6 7" id="KW-0472">Membrane</keyword>
<organism evidence="9 10">
    <name type="scientific">Salipiger mucosus DSM 16094</name>
    <dbReference type="NCBI Taxonomy" id="1123237"/>
    <lineage>
        <taxon>Bacteria</taxon>
        <taxon>Pseudomonadati</taxon>
        <taxon>Pseudomonadota</taxon>
        <taxon>Alphaproteobacteria</taxon>
        <taxon>Rhodobacterales</taxon>
        <taxon>Roseobacteraceae</taxon>
        <taxon>Salipiger</taxon>
    </lineage>
</organism>
<dbReference type="Gene3D" id="3.30.70.1450">
    <property type="entry name" value="Regulator of K+ conductance, C-terminal domain"/>
    <property type="match status" value="2"/>
</dbReference>
<proteinExistence type="predicted"/>
<dbReference type="InterPro" id="IPR006037">
    <property type="entry name" value="RCK_C"/>
</dbReference>
<feature type="transmembrane region" description="Helical" evidence="7">
    <location>
        <begin position="39"/>
        <end position="55"/>
    </location>
</feature>
<evidence type="ECO:0000256" key="4">
    <source>
        <dbReference type="ARBA" id="ARBA00022737"/>
    </source>
</evidence>